<dbReference type="PATRIC" id="fig|423471.3.peg.1355"/>
<sequence length="309" mass="33717">MRLNRSWLPTLAIFVTTSLTGINSSFANELQPLFDNPEPISVPEEPFSVPNQGIPVPDGPIEIYVPPPENNNSGTCAALIKPAIDSVISPHQKHWGVLVEKLEDGTLLYTHNADRHFIPASNTKIFTTAAALQLKSPQSKIRSKSLQSWVNVTNIRSNNYYADILLRHIGGQQAVKSALGKLGVDPSDFRQVDGSGLSRRNVATPRSLVTTLRAMYYTPQRDVFYASLPVAGSTGTLRNRMKGTPAQGTVYAKTGTLRGVRALSGYMKHPHFGMVVFSILANNPNVSGSSLIRSIDKIVLQLSTIRPCD</sequence>
<dbReference type="AlphaFoldDB" id="G5J1S6"/>
<dbReference type="EC" id="3.4.16.4" evidence="4"/>
<dbReference type="GO" id="GO:0000270">
    <property type="term" value="P:peptidoglycan metabolic process"/>
    <property type="evidence" value="ECO:0007669"/>
    <property type="project" value="TreeGrafter"/>
</dbReference>
<organism evidence="4 5">
    <name type="scientific">Crocosphaera watsonii WH 0003</name>
    <dbReference type="NCBI Taxonomy" id="423471"/>
    <lineage>
        <taxon>Bacteria</taxon>
        <taxon>Bacillati</taxon>
        <taxon>Cyanobacteriota</taxon>
        <taxon>Cyanophyceae</taxon>
        <taxon>Oscillatoriophycideae</taxon>
        <taxon>Chroococcales</taxon>
        <taxon>Aphanothecaceae</taxon>
        <taxon>Crocosphaera</taxon>
    </lineage>
</organism>
<dbReference type="RefSeq" id="WP_007304472.1">
    <property type="nucleotide sequence ID" value="NZ_AESD01000226.1"/>
</dbReference>
<dbReference type="PRINTS" id="PR00922">
    <property type="entry name" value="DADACBPTASE3"/>
</dbReference>
<feature type="chain" id="PRO_5003479099" evidence="3">
    <location>
        <begin position="28"/>
        <end position="309"/>
    </location>
</feature>
<evidence type="ECO:0000256" key="2">
    <source>
        <dbReference type="ARBA" id="ARBA00022801"/>
    </source>
</evidence>
<feature type="signal peptide" evidence="3">
    <location>
        <begin position="1"/>
        <end position="27"/>
    </location>
</feature>
<dbReference type="MEROPS" id="S13.002"/>
<keyword evidence="2 4" id="KW-0378">Hydrolase</keyword>
<dbReference type="InterPro" id="IPR012338">
    <property type="entry name" value="Beta-lactam/transpept-like"/>
</dbReference>
<dbReference type="InterPro" id="IPR000667">
    <property type="entry name" value="Peptidase_S13"/>
</dbReference>
<dbReference type="GO" id="GO:0006508">
    <property type="term" value="P:proteolysis"/>
    <property type="evidence" value="ECO:0007669"/>
    <property type="project" value="InterPro"/>
</dbReference>
<dbReference type="Proteomes" id="UP000003477">
    <property type="component" value="Unassembled WGS sequence"/>
</dbReference>
<keyword evidence="3" id="KW-0732">Signal</keyword>
<reference evidence="4 5" key="1">
    <citation type="journal article" date="2011" name="Front. Microbiol.">
        <title>Two Strains of Crocosphaera watsonii with Highly Conserved Genomes are Distinguished by Strain-Specific Features.</title>
        <authorList>
            <person name="Bench S.R."/>
            <person name="Ilikchyan I.N."/>
            <person name="Tripp H.J."/>
            <person name="Zehr J.P."/>
        </authorList>
    </citation>
    <scope>NUCLEOTIDE SEQUENCE [LARGE SCALE GENOMIC DNA]</scope>
    <source>
        <strain evidence="4 5">WH 0003</strain>
    </source>
</reference>
<dbReference type="SUPFAM" id="SSF56601">
    <property type="entry name" value="beta-lactamase/transpeptidase-like"/>
    <property type="match status" value="1"/>
</dbReference>
<proteinExistence type="inferred from homology"/>
<dbReference type="Pfam" id="PF02113">
    <property type="entry name" value="Peptidase_S13"/>
    <property type="match status" value="1"/>
</dbReference>
<gene>
    <name evidence="4" type="ORF">CWATWH0003_1458</name>
</gene>
<evidence type="ECO:0000313" key="5">
    <source>
        <dbReference type="Proteomes" id="UP000003477"/>
    </source>
</evidence>
<dbReference type="GeneID" id="88765258"/>
<keyword evidence="4" id="KW-0645">Protease</keyword>
<accession>G5J1S6</accession>
<dbReference type="PANTHER" id="PTHR30023">
    <property type="entry name" value="D-ALANYL-D-ALANINE CARBOXYPEPTIDASE"/>
    <property type="match status" value="1"/>
</dbReference>
<comment type="caution">
    <text evidence="4">The sequence shown here is derived from an EMBL/GenBank/DDBJ whole genome shotgun (WGS) entry which is preliminary data.</text>
</comment>
<evidence type="ECO:0000256" key="1">
    <source>
        <dbReference type="ARBA" id="ARBA00006096"/>
    </source>
</evidence>
<dbReference type="Gene3D" id="3.40.710.10">
    <property type="entry name" value="DD-peptidase/beta-lactamase superfamily"/>
    <property type="match status" value="1"/>
</dbReference>
<evidence type="ECO:0000256" key="3">
    <source>
        <dbReference type="SAM" id="SignalP"/>
    </source>
</evidence>
<evidence type="ECO:0000313" key="4">
    <source>
        <dbReference type="EMBL" id="EHJ13854.1"/>
    </source>
</evidence>
<name>G5J1S6_CROWT</name>
<dbReference type="PANTHER" id="PTHR30023:SF0">
    <property type="entry name" value="PENICILLIN-SENSITIVE CARBOXYPEPTIDASE A"/>
    <property type="match status" value="1"/>
</dbReference>
<comment type="similarity">
    <text evidence="1">Belongs to the peptidase S13 family.</text>
</comment>
<dbReference type="EMBL" id="AESD01000226">
    <property type="protein sequence ID" value="EHJ13854.1"/>
    <property type="molecule type" value="Genomic_DNA"/>
</dbReference>
<keyword evidence="4" id="KW-0121">Carboxypeptidase</keyword>
<protein>
    <submittedName>
        <fullName evidence="4">D-alanyl-D-alanine carboxypeptidase</fullName>
        <ecNumber evidence="4">3.4.16.4</ecNumber>
    </submittedName>
</protein>
<dbReference type="GO" id="GO:0009002">
    <property type="term" value="F:serine-type D-Ala-D-Ala carboxypeptidase activity"/>
    <property type="evidence" value="ECO:0007669"/>
    <property type="project" value="UniProtKB-EC"/>
</dbReference>